<dbReference type="RefSeq" id="WP_104420827.1">
    <property type="nucleotide sequence ID" value="NZ_PTJC01000006.1"/>
</dbReference>
<protein>
    <submittedName>
        <fullName evidence="3">FecR family protein</fullName>
    </submittedName>
</protein>
<dbReference type="PANTHER" id="PTHR30273:SF2">
    <property type="entry name" value="PROTEIN FECR"/>
    <property type="match status" value="1"/>
</dbReference>
<dbReference type="OrthoDB" id="1083045at2"/>
<dbReference type="GO" id="GO:0016989">
    <property type="term" value="F:sigma factor antagonist activity"/>
    <property type="evidence" value="ECO:0007669"/>
    <property type="project" value="TreeGrafter"/>
</dbReference>
<proteinExistence type="predicted"/>
<feature type="transmembrane region" description="Helical" evidence="1">
    <location>
        <begin position="48"/>
        <end position="68"/>
    </location>
</feature>
<dbReference type="Gene3D" id="3.55.50.30">
    <property type="match status" value="1"/>
</dbReference>
<evidence type="ECO:0000313" key="3">
    <source>
        <dbReference type="EMBL" id="PPK86392.1"/>
    </source>
</evidence>
<dbReference type="Proteomes" id="UP000237662">
    <property type="component" value="Unassembled WGS sequence"/>
</dbReference>
<gene>
    <name evidence="3" type="ORF">CLV84_3318</name>
</gene>
<dbReference type="PANTHER" id="PTHR30273">
    <property type="entry name" value="PERIPLASMIC SIGNAL SENSOR AND SIGMA FACTOR ACTIVATOR FECR-RELATED"/>
    <property type="match status" value="1"/>
</dbReference>
<keyword evidence="1" id="KW-0812">Transmembrane</keyword>
<evidence type="ECO:0000256" key="1">
    <source>
        <dbReference type="SAM" id="Phobius"/>
    </source>
</evidence>
<keyword evidence="1" id="KW-1133">Transmembrane helix</keyword>
<feature type="domain" description="FecR protein" evidence="2">
    <location>
        <begin position="84"/>
        <end position="168"/>
    </location>
</feature>
<keyword evidence="1" id="KW-0472">Membrane</keyword>
<accession>A0A2S6I5G7</accession>
<dbReference type="EMBL" id="PTJC01000006">
    <property type="protein sequence ID" value="PPK86392.1"/>
    <property type="molecule type" value="Genomic_DNA"/>
</dbReference>
<sequence length="287" mass="31767">MKLDQHDIDRLVTNYREDYTPDVERGLIQLHARLTPVRQLSAPRKKRYPYLLGAAAAVLLIVAAVFLFSGDGRTYLSNDDAPIAMFLLPDGSQVSLQQGSRISYDPDRFNEQDRALNLEGQGYFEVTHDLARPFLVSNGSSVVRVTGTAFNVRADADLLEVEVSEGSVLVKTDQETLPVGAMEFATVATGQPMVHDRAPHLNHHAWRTGVLKFDHTPISEVLTYFTDNWGIVCDWEHGQACDYPVSGNFNSTDATAVLHDIAKLGGLTLRSIGDDAKHFQLSGRCKQ</sequence>
<organism evidence="3 4">
    <name type="scientific">Neolewinella xylanilytica</name>
    <dbReference type="NCBI Taxonomy" id="1514080"/>
    <lineage>
        <taxon>Bacteria</taxon>
        <taxon>Pseudomonadati</taxon>
        <taxon>Bacteroidota</taxon>
        <taxon>Saprospiria</taxon>
        <taxon>Saprospirales</taxon>
        <taxon>Lewinellaceae</taxon>
        <taxon>Neolewinella</taxon>
    </lineage>
</organism>
<evidence type="ECO:0000313" key="4">
    <source>
        <dbReference type="Proteomes" id="UP000237662"/>
    </source>
</evidence>
<dbReference type="AlphaFoldDB" id="A0A2S6I5G7"/>
<dbReference type="PIRSF" id="PIRSF018266">
    <property type="entry name" value="FecR"/>
    <property type="match status" value="1"/>
</dbReference>
<dbReference type="Pfam" id="PF04773">
    <property type="entry name" value="FecR"/>
    <property type="match status" value="1"/>
</dbReference>
<comment type="caution">
    <text evidence="3">The sequence shown here is derived from an EMBL/GenBank/DDBJ whole genome shotgun (WGS) entry which is preliminary data.</text>
</comment>
<name>A0A2S6I5G7_9BACT</name>
<dbReference type="InterPro" id="IPR012373">
    <property type="entry name" value="Ferrdict_sens_TM"/>
</dbReference>
<keyword evidence="4" id="KW-1185">Reference proteome</keyword>
<dbReference type="InterPro" id="IPR006860">
    <property type="entry name" value="FecR"/>
</dbReference>
<reference evidence="3 4" key="1">
    <citation type="submission" date="2018-02" db="EMBL/GenBank/DDBJ databases">
        <title>Genomic Encyclopedia of Archaeal and Bacterial Type Strains, Phase II (KMG-II): from individual species to whole genera.</title>
        <authorList>
            <person name="Goeker M."/>
        </authorList>
    </citation>
    <scope>NUCLEOTIDE SEQUENCE [LARGE SCALE GENOMIC DNA]</scope>
    <source>
        <strain evidence="3 4">DSM 29526</strain>
    </source>
</reference>
<dbReference type="Gene3D" id="2.60.120.1440">
    <property type="match status" value="1"/>
</dbReference>
<evidence type="ECO:0000259" key="2">
    <source>
        <dbReference type="Pfam" id="PF04773"/>
    </source>
</evidence>